<dbReference type="RefSeq" id="WP_138865439.1">
    <property type="nucleotide sequence ID" value="NZ_VCPC01000004.1"/>
</dbReference>
<reference evidence="1 2" key="1">
    <citation type="submission" date="2019-05" db="EMBL/GenBank/DDBJ databases">
        <title>Marivita sp. nov. isolated from sea sediment.</title>
        <authorList>
            <person name="Kim W."/>
        </authorList>
    </citation>
    <scope>NUCLEOTIDE SEQUENCE [LARGE SCALE GENOMIC DNA]</scope>
    <source>
        <strain evidence="1 2">CAU 1492</strain>
    </source>
</reference>
<evidence type="ECO:0000313" key="2">
    <source>
        <dbReference type="Proteomes" id="UP001191082"/>
    </source>
</evidence>
<sequence>MPDEEEEEIQMFRLELDKFGQSNKRRFYIIEDLSLSCDMCKTPEAKQSISQMTRAYFDELKREEASMNASIDRAMKSAAKKRGKNGSVDAKAMEKKAKKILDKFTALHLGGTKKLTLKFKGFKKPPFLVFEGKF</sequence>
<evidence type="ECO:0000313" key="1">
    <source>
        <dbReference type="EMBL" id="TMV10867.1"/>
    </source>
</evidence>
<dbReference type="EMBL" id="VCPC01000004">
    <property type="protein sequence ID" value="TMV10867.1"/>
    <property type="molecule type" value="Genomic_DNA"/>
</dbReference>
<gene>
    <name evidence="1" type="ORF">FGK64_19115</name>
</gene>
<organism evidence="1 2">
    <name type="scientific">Arenibacterium halophilum</name>
    <dbReference type="NCBI Taxonomy" id="2583821"/>
    <lineage>
        <taxon>Bacteria</taxon>
        <taxon>Pseudomonadati</taxon>
        <taxon>Pseudomonadota</taxon>
        <taxon>Alphaproteobacteria</taxon>
        <taxon>Rhodobacterales</taxon>
        <taxon>Paracoccaceae</taxon>
        <taxon>Arenibacterium</taxon>
    </lineage>
</organism>
<protein>
    <submittedName>
        <fullName evidence="1">Uncharacterized protein</fullName>
    </submittedName>
</protein>
<name>A0ABY2X6V4_9RHOB</name>
<dbReference type="Proteomes" id="UP001191082">
    <property type="component" value="Unassembled WGS sequence"/>
</dbReference>
<proteinExistence type="predicted"/>
<accession>A0ABY2X6V4</accession>
<keyword evidence="2" id="KW-1185">Reference proteome</keyword>
<comment type="caution">
    <text evidence="1">The sequence shown here is derived from an EMBL/GenBank/DDBJ whole genome shotgun (WGS) entry which is preliminary data.</text>
</comment>